<dbReference type="AlphaFoldDB" id="A0A914YBS4"/>
<dbReference type="Proteomes" id="UP000887577">
    <property type="component" value="Unplaced"/>
</dbReference>
<accession>A0A914YBS4</accession>
<keyword evidence="3" id="KW-1185">Reference proteome</keyword>
<dbReference type="PROSITE" id="PS51194">
    <property type="entry name" value="HELICASE_CTER"/>
    <property type="match status" value="1"/>
</dbReference>
<feature type="compositionally biased region" description="Basic and acidic residues" evidence="1">
    <location>
        <begin position="93"/>
        <end position="102"/>
    </location>
</feature>
<evidence type="ECO:0000259" key="2">
    <source>
        <dbReference type="PROSITE" id="PS51194"/>
    </source>
</evidence>
<dbReference type="PANTHER" id="PTHR47958">
    <property type="entry name" value="ATP-DEPENDENT RNA HELICASE DBP3"/>
    <property type="match status" value="1"/>
</dbReference>
<proteinExistence type="predicted"/>
<reference evidence="4" key="1">
    <citation type="submission" date="2022-11" db="UniProtKB">
        <authorList>
            <consortium name="WormBaseParasite"/>
        </authorList>
    </citation>
    <scope>IDENTIFICATION</scope>
</reference>
<evidence type="ECO:0000313" key="4">
    <source>
        <dbReference type="WBParaSite" id="PSU_v2.g1621.t1"/>
    </source>
</evidence>
<dbReference type="InterPro" id="IPR001650">
    <property type="entry name" value="Helicase_C-like"/>
</dbReference>
<evidence type="ECO:0000313" key="3">
    <source>
        <dbReference type="Proteomes" id="UP000887577"/>
    </source>
</evidence>
<dbReference type="InterPro" id="IPR027417">
    <property type="entry name" value="P-loop_NTPase"/>
</dbReference>
<feature type="domain" description="Helicase C-terminal" evidence="2">
    <location>
        <begin position="1"/>
        <end position="80"/>
    </location>
</feature>
<dbReference type="SUPFAM" id="SSF52540">
    <property type="entry name" value="P-loop containing nucleoside triphosphate hydrolases"/>
    <property type="match status" value="1"/>
</dbReference>
<dbReference type="Gene3D" id="3.40.50.300">
    <property type="entry name" value="P-loop containing nucleotide triphosphate hydrolases"/>
    <property type="match status" value="1"/>
</dbReference>
<sequence length="102" mass="11652">MSRVVVLILKVRDVSLVLNYDMAKSIEDYTHRIGRTGRAGKSGKAITFLTPEDKEVFYDLRQVLHESPISTCPPELDKHPDAQQKPGTVVQKRRQDETLYLN</sequence>
<protein>
    <submittedName>
        <fullName evidence="4">Helicase C-terminal domain-containing protein</fullName>
    </submittedName>
</protein>
<name>A0A914YBS4_9BILA</name>
<dbReference type="Pfam" id="PF00271">
    <property type="entry name" value="Helicase_C"/>
    <property type="match status" value="1"/>
</dbReference>
<dbReference type="WBParaSite" id="PSU_v2.g1621.t1">
    <property type="protein sequence ID" value="PSU_v2.g1621.t1"/>
    <property type="gene ID" value="PSU_v2.g1621"/>
</dbReference>
<organism evidence="3 4">
    <name type="scientific">Panagrolaimus superbus</name>
    <dbReference type="NCBI Taxonomy" id="310955"/>
    <lineage>
        <taxon>Eukaryota</taxon>
        <taxon>Metazoa</taxon>
        <taxon>Ecdysozoa</taxon>
        <taxon>Nematoda</taxon>
        <taxon>Chromadorea</taxon>
        <taxon>Rhabditida</taxon>
        <taxon>Tylenchina</taxon>
        <taxon>Panagrolaimomorpha</taxon>
        <taxon>Panagrolaimoidea</taxon>
        <taxon>Panagrolaimidae</taxon>
        <taxon>Panagrolaimus</taxon>
    </lineage>
</organism>
<feature type="region of interest" description="Disordered" evidence="1">
    <location>
        <begin position="69"/>
        <end position="102"/>
    </location>
</feature>
<evidence type="ECO:0000256" key="1">
    <source>
        <dbReference type="SAM" id="MobiDB-lite"/>
    </source>
</evidence>